<dbReference type="OrthoDB" id="2308815at2759"/>
<reference evidence="2 3" key="1">
    <citation type="submission" date="2015-04" db="EMBL/GenBank/DDBJ databases">
        <title>The draft genome sequence of Fusarium langsethiae, a T-2/HT-2 mycotoxin producer.</title>
        <authorList>
            <person name="Lysoe E."/>
            <person name="Divon H.H."/>
            <person name="Terzi V."/>
            <person name="Orru L."/>
            <person name="Lamontanara A."/>
            <person name="Kolseth A.-K."/>
            <person name="Frandsen R.J."/>
            <person name="Nielsen K."/>
            <person name="Thrane U."/>
        </authorList>
    </citation>
    <scope>NUCLEOTIDE SEQUENCE [LARGE SCALE GENOMIC DNA]</scope>
    <source>
        <strain evidence="2 3">Fl201059</strain>
    </source>
</reference>
<dbReference type="SUPFAM" id="SSF89796">
    <property type="entry name" value="CoA-transferase family III (CaiB/BaiF)"/>
    <property type="match status" value="1"/>
</dbReference>
<dbReference type="EMBL" id="JXCE01000578">
    <property type="protein sequence ID" value="KPA36650.1"/>
    <property type="molecule type" value="Genomic_DNA"/>
</dbReference>
<sequence>MWALDLTVQGDKEKLQSLINDANVVVQAFRQGSLDRKGFGLDTILEMARRRKKGIVHVDLNCYGPDGYYANRPDFQQIADAASGCCYVVGKAYGFPERTGVLPSLPIADMLPGAVGFIDILLDLRVRALEGGSYHAPVALTSVDTIQLNKEVGLYPPETARKIQDKYQFGKMIPDLHVEELLYVLGEAWMKKSDLLTRKGYMVNFPETAWDENHVILSPIMKFENDTASPRWYHGPVPYFLHKVTPWA</sequence>
<dbReference type="AlphaFoldDB" id="A0A0M9ENZ6"/>
<dbReference type="InterPro" id="IPR003673">
    <property type="entry name" value="CoA-Trfase_fam_III"/>
</dbReference>
<protein>
    <submittedName>
        <fullName evidence="2">Transferase family iii</fullName>
    </submittedName>
</protein>
<comment type="caution">
    <text evidence="2">The sequence shown here is derived from an EMBL/GenBank/DDBJ whole genome shotgun (WGS) entry which is preliminary data.</text>
</comment>
<dbReference type="PANTHER" id="PTHR48229:SF1">
    <property type="entry name" value="ALPHA METHYLACYL-COA RACEMASE-RELATED"/>
    <property type="match status" value="1"/>
</dbReference>
<dbReference type="GO" id="GO:0016740">
    <property type="term" value="F:transferase activity"/>
    <property type="evidence" value="ECO:0007669"/>
    <property type="project" value="UniProtKB-KW"/>
</dbReference>
<name>A0A0M9ENZ6_FUSLA</name>
<dbReference type="Gene3D" id="3.40.50.10540">
    <property type="entry name" value="Crotonobetainyl-coa:carnitine coa-transferase, domain 1"/>
    <property type="match status" value="1"/>
</dbReference>
<comment type="similarity">
    <text evidence="1">Belongs to the CoA-transferase III family.</text>
</comment>
<accession>A0A0M9ENZ6</accession>
<evidence type="ECO:0000256" key="1">
    <source>
        <dbReference type="ARBA" id="ARBA00008383"/>
    </source>
</evidence>
<dbReference type="InterPro" id="IPR052985">
    <property type="entry name" value="CoA-trans_III_biosynth/detox"/>
</dbReference>
<dbReference type="InterPro" id="IPR023606">
    <property type="entry name" value="CoA-Trfase_III_dom_1_sf"/>
</dbReference>
<evidence type="ECO:0000313" key="3">
    <source>
        <dbReference type="Proteomes" id="UP000037904"/>
    </source>
</evidence>
<dbReference type="Pfam" id="PF02515">
    <property type="entry name" value="CoA_transf_3"/>
    <property type="match status" value="1"/>
</dbReference>
<keyword evidence="2" id="KW-0808">Transferase</keyword>
<proteinExistence type="inferred from homology"/>
<dbReference type="PANTHER" id="PTHR48229">
    <property type="entry name" value="CAIB/BAIF FAMILY ENZYME (AFU_ORTHOLOGUE AFUA_1G05360)-RELATED"/>
    <property type="match status" value="1"/>
</dbReference>
<organism evidence="2 3">
    <name type="scientific">Fusarium langsethiae</name>
    <dbReference type="NCBI Taxonomy" id="179993"/>
    <lineage>
        <taxon>Eukaryota</taxon>
        <taxon>Fungi</taxon>
        <taxon>Dikarya</taxon>
        <taxon>Ascomycota</taxon>
        <taxon>Pezizomycotina</taxon>
        <taxon>Sordariomycetes</taxon>
        <taxon>Hypocreomycetidae</taxon>
        <taxon>Hypocreales</taxon>
        <taxon>Nectriaceae</taxon>
        <taxon>Fusarium</taxon>
    </lineage>
</organism>
<keyword evidence="3" id="KW-1185">Reference proteome</keyword>
<gene>
    <name evidence="2" type="ORF">FLAG1_10570</name>
</gene>
<evidence type="ECO:0000313" key="2">
    <source>
        <dbReference type="EMBL" id="KPA36650.1"/>
    </source>
</evidence>
<dbReference type="Proteomes" id="UP000037904">
    <property type="component" value="Unassembled WGS sequence"/>
</dbReference>